<evidence type="ECO:0008006" key="4">
    <source>
        <dbReference type="Google" id="ProtNLM"/>
    </source>
</evidence>
<name>A0A239C215_9PSED</name>
<dbReference type="AlphaFoldDB" id="A0A239C215"/>
<organism evidence="2 3">
    <name type="scientific">Pseudomonas segetis</name>
    <dbReference type="NCBI Taxonomy" id="298908"/>
    <lineage>
        <taxon>Bacteria</taxon>
        <taxon>Pseudomonadati</taxon>
        <taxon>Pseudomonadota</taxon>
        <taxon>Gammaproteobacteria</taxon>
        <taxon>Pseudomonadales</taxon>
        <taxon>Pseudomonadaceae</taxon>
        <taxon>Pseudomonas</taxon>
    </lineage>
</organism>
<sequence length="100" mass="11104">MLPPIPQSLVPVTASQDVVKPKPLTPPVMPVAETSKESALNLDKRHPQDAEAILREEQRRQQKRYAAALLAEAGDETSDVEPNEDGEELPRRGLWVDIEV</sequence>
<evidence type="ECO:0000313" key="2">
    <source>
        <dbReference type="EMBL" id="SNS13718.1"/>
    </source>
</evidence>
<evidence type="ECO:0000313" key="3">
    <source>
        <dbReference type="Proteomes" id="UP000242915"/>
    </source>
</evidence>
<feature type="region of interest" description="Disordered" evidence="1">
    <location>
        <begin position="71"/>
        <end position="100"/>
    </location>
</feature>
<accession>A0A239C215</accession>
<reference evidence="3" key="1">
    <citation type="submission" date="2017-06" db="EMBL/GenBank/DDBJ databases">
        <authorList>
            <person name="Varghese N."/>
            <person name="Submissions S."/>
        </authorList>
    </citation>
    <scope>NUCLEOTIDE SEQUENCE [LARGE SCALE GENOMIC DNA]</scope>
    <source>
        <strain evidence="3">CIP 108523</strain>
    </source>
</reference>
<protein>
    <recommendedName>
        <fullName evidence="4">Aspartate-semialdehyde dehydrogenase</fullName>
    </recommendedName>
</protein>
<dbReference type="RefSeq" id="WP_089359284.1">
    <property type="nucleotide sequence ID" value="NZ_FZOG01000002.1"/>
</dbReference>
<keyword evidence="3" id="KW-1185">Reference proteome</keyword>
<dbReference type="EMBL" id="FZOG01000002">
    <property type="protein sequence ID" value="SNS13718.1"/>
    <property type="molecule type" value="Genomic_DNA"/>
</dbReference>
<feature type="compositionally biased region" description="Acidic residues" evidence="1">
    <location>
        <begin position="73"/>
        <end position="87"/>
    </location>
</feature>
<feature type="region of interest" description="Disordered" evidence="1">
    <location>
        <begin position="21"/>
        <end position="46"/>
    </location>
</feature>
<dbReference type="Proteomes" id="UP000242915">
    <property type="component" value="Unassembled WGS sequence"/>
</dbReference>
<evidence type="ECO:0000256" key="1">
    <source>
        <dbReference type="SAM" id="MobiDB-lite"/>
    </source>
</evidence>
<gene>
    <name evidence="2" type="ORF">SAMN05216255_1443</name>
</gene>
<proteinExistence type="predicted"/>